<accession>A0A235HKL0</accession>
<dbReference type="InterPro" id="IPR011006">
    <property type="entry name" value="CheY-like_superfamily"/>
</dbReference>
<evidence type="ECO:0000259" key="4">
    <source>
        <dbReference type="PROSITE" id="PS50110"/>
    </source>
</evidence>
<dbReference type="Pfam" id="PF00072">
    <property type="entry name" value="Response_reg"/>
    <property type="match status" value="1"/>
</dbReference>
<dbReference type="PANTHER" id="PTHR43156">
    <property type="entry name" value="STAGE II SPORULATION PROTEIN E-RELATED"/>
    <property type="match status" value="1"/>
</dbReference>
<dbReference type="Gene3D" id="3.60.40.10">
    <property type="entry name" value="PPM-type phosphatase domain"/>
    <property type="match status" value="1"/>
</dbReference>
<protein>
    <submittedName>
        <fullName evidence="5">Regulator</fullName>
    </submittedName>
</protein>
<keyword evidence="2" id="KW-0597">Phosphoprotein</keyword>
<dbReference type="PROSITE" id="PS50110">
    <property type="entry name" value="RESPONSE_REGULATORY"/>
    <property type="match status" value="1"/>
</dbReference>
<dbReference type="InterPro" id="IPR036457">
    <property type="entry name" value="PPM-type-like_dom_sf"/>
</dbReference>
<evidence type="ECO:0000256" key="2">
    <source>
        <dbReference type="PROSITE-ProRule" id="PRU00169"/>
    </source>
</evidence>
<dbReference type="Pfam" id="PF07228">
    <property type="entry name" value="SpoIIE"/>
    <property type="match status" value="1"/>
</dbReference>
<feature type="modified residue" description="4-aspartylphosphate" evidence="2">
    <location>
        <position position="94"/>
    </location>
</feature>
<dbReference type="SMART" id="SM00448">
    <property type="entry name" value="REC"/>
    <property type="match status" value="1"/>
</dbReference>
<keyword evidence="1" id="KW-0378">Hydrolase</keyword>
<dbReference type="AlphaFoldDB" id="A0A235HKL0"/>
<organism evidence="5 6">
    <name type="scientific">Azospirillum brasilense</name>
    <dbReference type="NCBI Taxonomy" id="192"/>
    <lineage>
        <taxon>Bacteria</taxon>
        <taxon>Pseudomonadati</taxon>
        <taxon>Pseudomonadota</taxon>
        <taxon>Alphaproteobacteria</taxon>
        <taxon>Rhodospirillales</taxon>
        <taxon>Azospirillaceae</taxon>
        <taxon>Azospirillum</taxon>
    </lineage>
</organism>
<feature type="domain" description="Response regulatory" evidence="4">
    <location>
        <begin position="44"/>
        <end position="161"/>
    </location>
</feature>
<dbReference type="PANTHER" id="PTHR43156:SF2">
    <property type="entry name" value="STAGE II SPORULATION PROTEIN E"/>
    <property type="match status" value="1"/>
</dbReference>
<dbReference type="Gene3D" id="3.40.50.2300">
    <property type="match status" value="1"/>
</dbReference>
<dbReference type="GO" id="GO:0000160">
    <property type="term" value="P:phosphorelay signal transduction system"/>
    <property type="evidence" value="ECO:0007669"/>
    <property type="project" value="InterPro"/>
</dbReference>
<dbReference type="InterPro" id="IPR052016">
    <property type="entry name" value="Bact_Sigma-Reg"/>
</dbReference>
<dbReference type="EMBL" id="NOWT01000002">
    <property type="protein sequence ID" value="OYD85864.1"/>
    <property type="molecule type" value="Genomic_DNA"/>
</dbReference>
<feature type="region of interest" description="Disordered" evidence="3">
    <location>
        <begin position="1"/>
        <end position="25"/>
    </location>
</feature>
<comment type="caution">
    <text evidence="5">The sequence shown here is derived from an EMBL/GenBank/DDBJ whole genome shotgun (WGS) entry which is preliminary data.</text>
</comment>
<evidence type="ECO:0000313" key="6">
    <source>
        <dbReference type="Proteomes" id="UP000215367"/>
    </source>
</evidence>
<gene>
    <name evidence="5" type="ORF">CHT98_03700</name>
</gene>
<dbReference type="SUPFAM" id="SSF52172">
    <property type="entry name" value="CheY-like"/>
    <property type="match status" value="1"/>
</dbReference>
<dbReference type="Proteomes" id="UP000215367">
    <property type="component" value="Unassembled WGS sequence"/>
</dbReference>
<evidence type="ECO:0000256" key="1">
    <source>
        <dbReference type="ARBA" id="ARBA00022801"/>
    </source>
</evidence>
<sequence length="420" mass="45603">MGHARAMTVPPDTDRTAASPRPARHGAGASVYGMELGIPLGGCRVLIADDSAFNRKTLTRFLQWAGITQVAFASSADEVMERLESFAPDLLLLDAAMPRMDGIDVCRSLRGDPRWRDLPILMQSALHSDQMRTVCFSAGATDLIAKPINPGECIARVRYHLERRSMVQELRAFHERVERDLRQARAMQLALVPEPAELAALAERNGLTVDSVFRASDEIGGDFWTAFAFDGTCVGVFAADLSGHGIAAAINAFRLHTLLTRTPPEEMRDPASLLRQLNGRLCEILPLGQFATAFYGVIDRADDTLLYAAAAAPSPILANGQGFQPLDASGPLLGAFPDSAYTNHRVPLRRGDSLFLYSDGLSEARDAESAMLGEDGLLRLAEHAAVDAPDRPLPALMARHAAIHGEQLCDDVTALWITRR</sequence>
<evidence type="ECO:0000256" key="3">
    <source>
        <dbReference type="SAM" id="MobiDB-lite"/>
    </source>
</evidence>
<evidence type="ECO:0000313" key="5">
    <source>
        <dbReference type="EMBL" id="OYD85864.1"/>
    </source>
</evidence>
<name>A0A235HKL0_AZOBR</name>
<dbReference type="InterPro" id="IPR001789">
    <property type="entry name" value="Sig_transdc_resp-reg_receiver"/>
</dbReference>
<dbReference type="InterPro" id="IPR001932">
    <property type="entry name" value="PPM-type_phosphatase-like_dom"/>
</dbReference>
<reference evidence="5 6" key="1">
    <citation type="submission" date="2017-07" db="EMBL/GenBank/DDBJ databases">
        <title>Whole genome sequence of Azospirillum brasilense 2A1, a potential biofertilizer strain.</title>
        <authorList>
            <person name="Fontana C.A."/>
            <person name="Toffoli L.M."/>
            <person name="Salazar S.M."/>
            <person name="Puglisi E."/>
            <person name="Pedraza R."/>
            <person name="Bassi D."/>
            <person name="Cocconcelli P.S."/>
        </authorList>
    </citation>
    <scope>NUCLEOTIDE SEQUENCE [LARGE SCALE GENOMIC DNA]</scope>
    <source>
        <strain evidence="5 6">2A1</strain>
    </source>
</reference>
<dbReference type="SMART" id="SM00331">
    <property type="entry name" value="PP2C_SIG"/>
    <property type="match status" value="1"/>
</dbReference>
<proteinExistence type="predicted"/>
<dbReference type="GO" id="GO:0016791">
    <property type="term" value="F:phosphatase activity"/>
    <property type="evidence" value="ECO:0007669"/>
    <property type="project" value="TreeGrafter"/>
</dbReference>
<dbReference type="RefSeq" id="WP_094301919.1">
    <property type="nucleotide sequence ID" value="NZ_NOWT01000002.1"/>
</dbReference>